<reference evidence="1 2" key="1">
    <citation type="journal article" date="2022" name="bioRxiv">
        <title>The genome of the oomycete Peronosclerospora sorghi, a cosmopolitan pathogen of maize and sorghum, is inflated with dispersed pseudogenes.</title>
        <authorList>
            <person name="Fletcher K."/>
            <person name="Martin F."/>
            <person name="Isakeit T."/>
            <person name="Cavanaugh K."/>
            <person name="Magill C."/>
            <person name="Michelmore R."/>
        </authorList>
    </citation>
    <scope>NUCLEOTIDE SEQUENCE [LARGE SCALE GENOMIC DNA]</scope>
    <source>
        <strain evidence="1">P6</strain>
    </source>
</reference>
<accession>A0ACC0WRY3</accession>
<sequence>MSGKIASDDPASNVFLETASGKGRRNIIENKWNQRFAMITMCSDKILQSQQTTVAGLPQHGQQSFNSHVLSFLALRLLCFVTSPSHLAQLKRQPVVVSATPSDAELVGCNRIEADHLIIFKIAMNGSQNIPIIDESEIASFPTNHNSYFDVPESCAEFNCGGGSCGGRYTVPQKQHEETLSRTDSTSLASGASNTRAWYPVVVFFLSGGAWIIGYKAWGALMGRVLESLGVVVVTPDYRNFPQGVVPDMMKT</sequence>
<name>A0ACC0WRY3_9STRA</name>
<evidence type="ECO:0000313" key="2">
    <source>
        <dbReference type="Proteomes" id="UP001163321"/>
    </source>
</evidence>
<dbReference type="Proteomes" id="UP001163321">
    <property type="component" value="Chromosome 1"/>
</dbReference>
<organism evidence="1 2">
    <name type="scientific">Peronosclerospora sorghi</name>
    <dbReference type="NCBI Taxonomy" id="230839"/>
    <lineage>
        <taxon>Eukaryota</taxon>
        <taxon>Sar</taxon>
        <taxon>Stramenopiles</taxon>
        <taxon>Oomycota</taxon>
        <taxon>Peronosporomycetes</taxon>
        <taxon>Peronosporales</taxon>
        <taxon>Peronosporaceae</taxon>
        <taxon>Peronosclerospora</taxon>
    </lineage>
</organism>
<keyword evidence="2" id="KW-1185">Reference proteome</keyword>
<proteinExistence type="predicted"/>
<dbReference type="EMBL" id="CM047580">
    <property type="protein sequence ID" value="KAI9921517.1"/>
    <property type="molecule type" value="Genomic_DNA"/>
</dbReference>
<comment type="caution">
    <text evidence="1">The sequence shown here is derived from an EMBL/GenBank/DDBJ whole genome shotgun (WGS) entry which is preliminary data.</text>
</comment>
<gene>
    <name evidence="1" type="ORF">PsorP6_000798</name>
</gene>
<protein>
    <submittedName>
        <fullName evidence="1">Uncharacterized protein</fullName>
    </submittedName>
</protein>
<evidence type="ECO:0000313" key="1">
    <source>
        <dbReference type="EMBL" id="KAI9921517.1"/>
    </source>
</evidence>